<dbReference type="KEGG" id="orm:HTY61_04240"/>
<dbReference type="RefSeq" id="WP_175275630.1">
    <property type="nucleotide sequence ID" value="NZ_CP054836.1"/>
</dbReference>
<dbReference type="PANTHER" id="PTHR11455:SF9">
    <property type="entry name" value="CRYPTOCHROME CIRCADIAN CLOCK 5 ISOFORM X1"/>
    <property type="match status" value="1"/>
</dbReference>
<dbReference type="GO" id="GO:0003904">
    <property type="term" value="F:deoxyribodipyrimidine photo-lyase activity"/>
    <property type="evidence" value="ECO:0007669"/>
    <property type="project" value="UniProtKB-EC"/>
</dbReference>
<feature type="binding site" evidence="8">
    <location>
        <begin position="248"/>
        <end position="252"/>
    </location>
    <ligand>
        <name>FAD</name>
        <dbReference type="ChEBI" id="CHEBI:57692"/>
    </ligand>
</feature>
<evidence type="ECO:0000256" key="1">
    <source>
        <dbReference type="ARBA" id="ARBA00001932"/>
    </source>
</evidence>
<comment type="similarity">
    <text evidence="10">Belongs to the DNA photolyase family.</text>
</comment>
<evidence type="ECO:0000313" key="12">
    <source>
        <dbReference type="EMBL" id="QKV17733.1"/>
    </source>
</evidence>
<evidence type="ECO:0000256" key="7">
    <source>
        <dbReference type="ARBA" id="ARBA00033999"/>
    </source>
</evidence>
<dbReference type="SUPFAM" id="SSF48173">
    <property type="entry name" value="Cryptochrome/photolyase FAD-binding domain"/>
    <property type="match status" value="1"/>
</dbReference>
<dbReference type="InterPro" id="IPR002081">
    <property type="entry name" value="Cryptochrome/DNA_photolyase_1"/>
</dbReference>
<organism evidence="12 13">
    <name type="scientific">Oricola thermophila</name>
    <dbReference type="NCBI Taxonomy" id="2742145"/>
    <lineage>
        <taxon>Bacteria</taxon>
        <taxon>Pseudomonadati</taxon>
        <taxon>Pseudomonadota</taxon>
        <taxon>Alphaproteobacteria</taxon>
        <taxon>Hyphomicrobiales</taxon>
        <taxon>Ahrensiaceae</taxon>
        <taxon>Oricola</taxon>
    </lineage>
</organism>
<dbReference type="GO" id="GO:0000719">
    <property type="term" value="P:photoreactive repair"/>
    <property type="evidence" value="ECO:0007669"/>
    <property type="project" value="UniProtKB-ARBA"/>
</dbReference>
<accession>A0A6N1VB16</accession>
<keyword evidence="4 8" id="KW-0285">Flavoprotein</keyword>
<dbReference type="EMBL" id="CP054836">
    <property type="protein sequence ID" value="QKV17733.1"/>
    <property type="molecule type" value="Genomic_DNA"/>
</dbReference>
<sequence>MPMNATSPAENTVAPAIVWFRNDLRVDDNRALLHAAESGCPVIPLFVLEDAHDTLPLGGAQRWWLHQSLLSLSAKLDTLGAALVLRRGDPEEVLDEIIRSSGADRVFWNRRYLPGLIERDTAIKSSLRDRAMTVESFHGQLLHEPTQLRTGSGGPYRVYTPFWRAFCERPPPRPPSDAPRALVPFHGSLVSDQLADWTLLPAGPDWSTGLSEEWEPGEEGAKTRLERFLAEGLGSYGSMRDRPGVPGTSRLSPHIAFGEISPFRIWQEVENVRNEVSHPDLTVFRKELLWREFSYHLLVNFPSLGNDNFNSDFDAFPWLGAGDRLARWQRGETGYPIVDAGMRELWQTGWMHNRVRMIVGSFLVKHLLIDWRLGEAWFRDTLVDADPASNAASWQWIAGSGADAAPYFRIFSPILQGRKFDPDGAYVRRFVPELAAIPDKFLHTPWTAPEPVLAEAGIELGRSYPLPIVEHGAARKRALAAYKTMKEIAAAQ</sequence>
<dbReference type="Pfam" id="PF00875">
    <property type="entry name" value="DNA_photolyase"/>
    <property type="match status" value="1"/>
</dbReference>
<dbReference type="Pfam" id="PF03441">
    <property type="entry name" value="FAD_binding_7"/>
    <property type="match status" value="1"/>
</dbReference>
<feature type="binding site" evidence="8">
    <location>
        <position position="284"/>
    </location>
    <ligand>
        <name>FAD</name>
        <dbReference type="ChEBI" id="CHEBI:57692"/>
    </ligand>
</feature>
<feature type="domain" description="Photolyase/cryptochrome alpha/beta" evidence="11">
    <location>
        <begin position="14"/>
        <end position="142"/>
    </location>
</feature>
<comment type="cofactor">
    <cofactor evidence="1">
        <name>(6R)-5,10-methylene-5,6,7,8-tetrahydrofolate</name>
        <dbReference type="ChEBI" id="CHEBI:15636"/>
    </cofactor>
</comment>
<dbReference type="PANTHER" id="PTHR11455">
    <property type="entry name" value="CRYPTOCHROME"/>
    <property type="match status" value="1"/>
</dbReference>
<comment type="catalytic activity">
    <reaction evidence="7">
        <text>cyclobutadipyrimidine (in DNA) = 2 pyrimidine residues (in DNA).</text>
        <dbReference type="EC" id="4.1.99.3"/>
    </reaction>
</comment>
<dbReference type="EC" id="4.1.99.3" evidence="2"/>
<feature type="binding site" evidence="8">
    <location>
        <position position="236"/>
    </location>
    <ligand>
        <name>FAD</name>
        <dbReference type="ChEBI" id="CHEBI:57692"/>
    </ligand>
</feature>
<feature type="site" description="Electron transfer via tryptophanyl radical" evidence="9">
    <location>
        <position position="318"/>
    </location>
</feature>
<protein>
    <recommendedName>
        <fullName evidence="3">Deoxyribodipyrimidine photo-lyase</fullName>
        <ecNumber evidence="2">4.1.99.3</ecNumber>
    </recommendedName>
</protein>
<dbReference type="InterPro" id="IPR006050">
    <property type="entry name" value="DNA_photolyase_N"/>
</dbReference>
<evidence type="ECO:0000256" key="3">
    <source>
        <dbReference type="ARBA" id="ARBA00014046"/>
    </source>
</evidence>
<evidence type="ECO:0000259" key="11">
    <source>
        <dbReference type="PROSITE" id="PS51645"/>
    </source>
</evidence>
<feature type="binding site" evidence="8">
    <location>
        <begin position="384"/>
        <end position="386"/>
    </location>
    <ligand>
        <name>FAD</name>
        <dbReference type="ChEBI" id="CHEBI:57692"/>
    </ligand>
</feature>
<dbReference type="GO" id="GO:0071949">
    <property type="term" value="F:FAD binding"/>
    <property type="evidence" value="ECO:0007669"/>
    <property type="project" value="TreeGrafter"/>
</dbReference>
<dbReference type="Gene3D" id="1.25.40.80">
    <property type="match status" value="1"/>
</dbReference>
<dbReference type="InterPro" id="IPR005101">
    <property type="entry name" value="Cryptochr/Photolyase_FAD-bd"/>
</dbReference>
<evidence type="ECO:0000256" key="4">
    <source>
        <dbReference type="ARBA" id="ARBA00022630"/>
    </source>
</evidence>
<dbReference type="PROSITE" id="PS51645">
    <property type="entry name" value="PHR_CRY_ALPHA_BETA"/>
    <property type="match status" value="1"/>
</dbReference>
<evidence type="ECO:0000256" key="9">
    <source>
        <dbReference type="PIRSR" id="PIRSR602081-2"/>
    </source>
</evidence>
<keyword evidence="12" id="KW-0456">Lyase</keyword>
<feature type="site" description="Electron transfer via tryptophanyl radical" evidence="9">
    <location>
        <position position="371"/>
    </location>
</feature>
<dbReference type="InterPro" id="IPR014729">
    <property type="entry name" value="Rossmann-like_a/b/a_fold"/>
</dbReference>
<dbReference type="AlphaFoldDB" id="A0A6N1VB16"/>
<evidence type="ECO:0000256" key="2">
    <source>
        <dbReference type="ARBA" id="ARBA00013149"/>
    </source>
</evidence>
<evidence type="ECO:0000256" key="8">
    <source>
        <dbReference type="PIRSR" id="PIRSR602081-1"/>
    </source>
</evidence>
<dbReference type="InterPro" id="IPR036155">
    <property type="entry name" value="Crypto/Photolyase_N_sf"/>
</dbReference>
<dbReference type="FunFam" id="1.10.579.10:FF:000003">
    <property type="entry name" value="Deoxyribodipyrimidine photo-lyase"/>
    <property type="match status" value="1"/>
</dbReference>
<evidence type="ECO:0000256" key="10">
    <source>
        <dbReference type="RuleBase" id="RU004182"/>
    </source>
</evidence>
<dbReference type="SUPFAM" id="SSF52425">
    <property type="entry name" value="Cryptochrome/photolyase, N-terminal domain"/>
    <property type="match status" value="1"/>
</dbReference>
<evidence type="ECO:0000313" key="13">
    <source>
        <dbReference type="Proteomes" id="UP000509367"/>
    </source>
</evidence>
<evidence type="ECO:0000256" key="6">
    <source>
        <dbReference type="ARBA" id="ARBA00022991"/>
    </source>
</evidence>
<gene>
    <name evidence="12" type="ORF">HTY61_04240</name>
</gene>
<dbReference type="Gene3D" id="1.10.579.10">
    <property type="entry name" value="DNA Cyclobutane Dipyrimidine Photolyase, subunit A, domain 3"/>
    <property type="match status" value="1"/>
</dbReference>
<name>A0A6N1VB16_9HYPH</name>
<dbReference type="GO" id="GO:0003677">
    <property type="term" value="F:DNA binding"/>
    <property type="evidence" value="ECO:0007669"/>
    <property type="project" value="TreeGrafter"/>
</dbReference>
<dbReference type="PRINTS" id="PR00147">
    <property type="entry name" value="DNAPHOTLYASE"/>
</dbReference>
<dbReference type="Gene3D" id="3.40.50.620">
    <property type="entry name" value="HUPs"/>
    <property type="match status" value="1"/>
</dbReference>
<proteinExistence type="inferred from homology"/>
<keyword evidence="5 8" id="KW-0274">FAD</keyword>
<evidence type="ECO:0000256" key="5">
    <source>
        <dbReference type="ARBA" id="ARBA00022827"/>
    </source>
</evidence>
<reference evidence="12 13" key="1">
    <citation type="submission" date="2020-06" db="EMBL/GenBank/DDBJ databases">
        <title>Oricola thermophila sp. nov. isolated from a tidal sediments.</title>
        <authorList>
            <person name="Kwon K.K."/>
            <person name="Yang S.-H."/>
            <person name="Park M.-J."/>
        </authorList>
    </citation>
    <scope>NUCLEOTIDE SEQUENCE [LARGE SCALE GENOMIC DNA]</scope>
    <source>
        <strain evidence="12 13">MEBiC13590</strain>
    </source>
</reference>
<dbReference type="Proteomes" id="UP000509367">
    <property type="component" value="Chromosome"/>
</dbReference>
<dbReference type="InterPro" id="IPR018394">
    <property type="entry name" value="DNA_photolyase_1_CS_C"/>
</dbReference>
<dbReference type="InterPro" id="IPR036134">
    <property type="entry name" value="Crypto/Photolyase_FAD-like_sf"/>
</dbReference>
<keyword evidence="6 10" id="KW-0157">Chromophore</keyword>
<feature type="site" description="Electron transfer via tryptophanyl radical" evidence="9">
    <location>
        <position position="394"/>
    </location>
</feature>
<keyword evidence="13" id="KW-1185">Reference proteome</keyword>
<dbReference type="GO" id="GO:0009416">
    <property type="term" value="P:response to light stimulus"/>
    <property type="evidence" value="ECO:0007669"/>
    <property type="project" value="TreeGrafter"/>
</dbReference>
<comment type="cofactor">
    <cofactor evidence="8">
        <name>FAD</name>
        <dbReference type="ChEBI" id="CHEBI:57692"/>
    </cofactor>
    <text evidence="8">Binds 1 FAD per subunit.</text>
</comment>
<dbReference type="PROSITE" id="PS00394">
    <property type="entry name" value="DNA_PHOTOLYASES_1_1"/>
    <property type="match status" value="1"/>
</dbReference>